<dbReference type="PANTHER" id="PTHR21392:SF0">
    <property type="entry name" value="TRNA-URIDINE AMINOCARBOXYPROPYLTRANSFERASE 2"/>
    <property type="match status" value="1"/>
</dbReference>
<comment type="similarity">
    <text evidence="5">Belongs to the TDD superfamily. DTWD2 family.</text>
</comment>
<dbReference type="PANTHER" id="PTHR21392">
    <property type="entry name" value="TRNA-URIDINE AMINOCARBOXYPROPYLTRANSFERASE 2"/>
    <property type="match status" value="1"/>
</dbReference>
<dbReference type="GO" id="GO:0016432">
    <property type="term" value="F:tRNA-uridine aminocarboxypropyltransferase activity"/>
    <property type="evidence" value="ECO:0007669"/>
    <property type="project" value="UniProtKB-EC"/>
</dbReference>
<name>A0A8B9RH88_ASTMX</name>
<evidence type="ECO:0000256" key="5">
    <source>
        <dbReference type="ARBA" id="ARBA00034489"/>
    </source>
</evidence>
<gene>
    <name evidence="10" type="primary">dtwd2</name>
    <name evidence="9" type="synonym">DTWD2</name>
    <name evidence="9" type="ORF">AMEX_G20844</name>
</gene>
<dbReference type="InterPro" id="IPR039262">
    <property type="entry name" value="DTWD2/TAPT"/>
</dbReference>
<protein>
    <recommendedName>
        <fullName evidence="1">tRNA-uridine aminocarboxypropyltransferase</fullName>
        <ecNumber evidence="1">2.5.1.25</ecNumber>
    </recommendedName>
</protein>
<dbReference type="GO" id="GO:0061053">
    <property type="term" value="P:somite development"/>
    <property type="evidence" value="ECO:0007669"/>
    <property type="project" value="Ensembl"/>
</dbReference>
<evidence type="ECO:0000256" key="3">
    <source>
        <dbReference type="ARBA" id="ARBA00022691"/>
    </source>
</evidence>
<evidence type="ECO:0000256" key="4">
    <source>
        <dbReference type="ARBA" id="ARBA00022694"/>
    </source>
</evidence>
<dbReference type="InterPro" id="IPR005636">
    <property type="entry name" value="DTW"/>
</dbReference>
<proteinExistence type="inferred from homology"/>
<evidence type="ECO:0000256" key="7">
    <source>
        <dbReference type="SAM" id="MobiDB-lite"/>
    </source>
</evidence>
<dbReference type="SMART" id="SM01144">
    <property type="entry name" value="DTW"/>
    <property type="match status" value="1"/>
</dbReference>
<comment type="catalytic activity">
    <reaction evidence="6">
        <text>a uridine in tRNA + S-adenosyl-L-methionine = a 3-[(3S)-3-amino-3-carboxypropyl]uridine in tRNA + S-methyl-5'-thioadenosine + H(+)</text>
        <dbReference type="Rhea" id="RHEA:62432"/>
        <dbReference type="Rhea" id="RHEA-COMP:13339"/>
        <dbReference type="Rhea" id="RHEA-COMP:16092"/>
        <dbReference type="ChEBI" id="CHEBI:15378"/>
        <dbReference type="ChEBI" id="CHEBI:17509"/>
        <dbReference type="ChEBI" id="CHEBI:59789"/>
        <dbReference type="ChEBI" id="CHEBI:65315"/>
        <dbReference type="ChEBI" id="CHEBI:82930"/>
        <dbReference type="EC" id="2.5.1.25"/>
    </reaction>
</comment>
<evidence type="ECO:0000313" key="10">
    <source>
        <dbReference type="Ensembl" id="ENSAMXP00005042625.1"/>
    </source>
</evidence>
<feature type="compositionally biased region" description="Low complexity" evidence="7">
    <location>
        <begin position="34"/>
        <end position="46"/>
    </location>
</feature>
<keyword evidence="3" id="KW-0949">S-adenosyl-L-methionine</keyword>
<dbReference type="EMBL" id="JAICCE010000017">
    <property type="protein sequence ID" value="KAG9266315.1"/>
    <property type="molecule type" value="Genomic_DNA"/>
</dbReference>
<evidence type="ECO:0000313" key="12">
    <source>
        <dbReference type="Proteomes" id="UP000752171"/>
    </source>
</evidence>
<evidence type="ECO:0000313" key="9">
    <source>
        <dbReference type="EMBL" id="KAG9266315.1"/>
    </source>
</evidence>
<dbReference type="Pfam" id="PF03942">
    <property type="entry name" value="DTW"/>
    <property type="match status" value="1"/>
</dbReference>
<keyword evidence="2" id="KW-0808">Transferase</keyword>
<reference evidence="10" key="2">
    <citation type="submission" date="2025-05" db="UniProtKB">
        <authorList>
            <consortium name="Ensembl"/>
        </authorList>
    </citation>
    <scope>IDENTIFICATION</scope>
</reference>
<sequence>MFSYVHTSAGGVLVCFARWGMCERVSAPGGGNTGPAASLSAPGSAPQEEEEDGGGGGVFLDLTDLPVEQSERRPTCPRCCRPEKVCLCPFLPVNPLEVSTCLYIVQHPAEESRVLRTVPLLVACLPKGKCNVLVGRRFGEERFPDLAAVCRDKHTLILYPGSDAENLEELDTDFTSTPHNVIIIDGTWSQAKDMFLRNALFRLPKQVQLNSAPSSQYVIRTQPTNMCLSTLECAAVTLSIMERNQAIQEVLLRPLRALCSFQLQHGAQVHHSKEHLLKNGLYDKPMPKNKRKIKRMQKLITNQNI</sequence>
<dbReference type="GO" id="GO:0008033">
    <property type="term" value="P:tRNA processing"/>
    <property type="evidence" value="ECO:0007669"/>
    <property type="project" value="UniProtKB-KW"/>
</dbReference>
<dbReference type="Proteomes" id="UP000694621">
    <property type="component" value="Unplaced"/>
</dbReference>
<dbReference type="Proteomes" id="UP000752171">
    <property type="component" value="Unassembled WGS sequence"/>
</dbReference>
<accession>A0A8B9RH88</accession>
<feature type="domain" description="DTW" evidence="8">
    <location>
        <begin position="72"/>
        <end position="267"/>
    </location>
</feature>
<reference evidence="9 12" key="1">
    <citation type="submission" date="2021-07" db="EMBL/GenBank/DDBJ databases">
        <authorList>
            <person name="Imarazene B."/>
            <person name="Zahm M."/>
            <person name="Klopp C."/>
            <person name="Cabau C."/>
            <person name="Beille S."/>
            <person name="Jouanno E."/>
            <person name="Castinel A."/>
            <person name="Lluch J."/>
            <person name="Gil L."/>
            <person name="Kuchtly C."/>
            <person name="Lopez Roques C."/>
            <person name="Donnadieu C."/>
            <person name="Parrinello H."/>
            <person name="Journot L."/>
            <person name="Du K."/>
            <person name="Schartl M."/>
            <person name="Retaux S."/>
            <person name="Guiguen Y."/>
        </authorList>
    </citation>
    <scope>NUCLEOTIDE SEQUENCE [LARGE SCALE GENOMIC DNA]</scope>
    <source>
        <strain evidence="9">Pach_M1</strain>
        <tissue evidence="9">Testis</tissue>
    </source>
</reference>
<evidence type="ECO:0000256" key="1">
    <source>
        <dbReference type="ARBA" id="ARBA00012386"/>
    </source>
</evidence>
<feature type="region of interest" description="Disordered" evidence="7">
    <location>
        <begin position="32"/>
        <end position="58"/>
    </location>
</feature>
<organism evidence="10 11">
    <name type="scientific">Astyanax mexicanus</name>
    <name type="common">Blind cave fish</name>
    <name type="synonym">Astyanax fasciatus mexicanus</name>
    <dbReference type="NCBI Taxonomy" id="7994"/>
    <lineage>
        <taxon>Eukaryota</taxon>
        <taxon>Metazoa</taxon>
        <taxon>Chordata</taxon>
        <taxon>Craniata</taxon>
        <taxon>Vertebrata</taxon>
        <taxon>Euteleostomi</taxon>
        <taxon>Actinopterygii</taxon>
        <taxon>Neopterygii</taxon>
        <taxon>Teleostei</taxon>
        <taxon>Ostariophysi</taxon>
        <taxon>Characiformes</taxon>
        <taxon>Characoidei</taxon>
        <taxon>Acestrorhamphidae</taxon>
        <taxon>Acestrorhamphinae</taxon>
        <taxon>Astyanax</taxon>
    </lineage>
</organism>
<evidence type="ECO:0000256" key="6">
    <source>
        <dbReference type="ARBA" id="ARBA00048718"/>
    </source>
</evidence>
<evidence type="ECO:0000313" key="11">
    <source>
        <dbReference type="Proteomes" id="UP000694621"/>
    </source>
</evidence>
<dbReference type="AlphaFoldDB" id="A0A8B9RH88"/>
<dbReference type="EC" id="2.5.1.25" evidence="1"/>
<evidence type="ECO:0000256" key="2">
    <source>
        <dbReference type="ARBA" id="ARBA00022679"/>
    </source>
</evidence>
<evidence type="ECO:0000259" key="8">
    <source>
        <dbReference type="SMART" id="SM01144"/>
    </source>
</evidence>
<keyword evidence="4" id="KW-0819">tRNA processing</keyword>
<dbReference type="Ensembl" id="ENSAMXT00005046365.1">
    <property type="protein sequence ID" value="ENSAMXP00005042625.1"/>
    <property type="gene ID" value="ENSAMXG00005019903.1"/>
</dbReference>